<name>A0A4C1U447_EUMVA</name>
<protein>
    <submittedName>
        <fullName evidence="1">Uncharacterized protein</fullName>
    </submittedName>
</protein>
<sequence>MSQLNADTTAGLLRRLFASPSISFSISTSVSAFIFSSEKLRLVGAALRPRSTSPHSPVPPCCPRGSAQTRWRLRLCPLIPYTTSLISTHIQQLMKYISVFTPDNKPLVRASTLRSHPRVSGALHQVSLPVVVPRQHVQQAVRAFPFVGADRFATATEKRRS</sequence>
<keyword evidence="2" id="KW-1185">Reference proteome</keyword>
<gene>
    <name evidence="1" type="ORF">EVAR_80651_1</name>
</gene>
<reference evidence="1 2" key="1">
    <citation type="journal article" date="2019" name="Commun. Biol.">
        <title>The bagworm genome reveals a unique fibroin gene that provides high tensile strength.</title>
        <authorList>
            <person name="Kono N."/>
            <person name="Nakamura H."/>
            <person name="Ohtoshi R."/>
            <person name="Tomita M."/>
            <person name="Numata K."/>
            <person name="Arakawa K."/>
        </authorList>
    </citation>
    <scope>NUCLEOTIDE SEQUENCE [LARGE SCALE GENOMIC DNA]</scope>
</reference>
<dbReference type="EMBL" id="BGZK01000123">
    <property type="protein sequence ID" value="GBP20834.1"/>
    <property type="molecule type" value="Genomic_DNA"/>
</dbReference>
<comment type="caution">
    <text evidence="1">The sequence shown here is derived from an EMBL/GenBank/DDBJ whole genome shotgun (WGS) entry which is preliminary data.</text>
</comment>
<dbReference type="AlphaFoldDB" id="A0A4C1U447"/>
<accession>A0A4C1U447</accession>
<dbReference type="Proteomes" id="UP000299102">
    <property type="component" value="Unassembled WGS sequence"/>
</dbReference>
<evidence type="ECO:0000313" key="1">
    <source>
        <dbReference type="EMBL" id="GBP20834.1"/>
    </source>
</evidence>
<proteinExistence type="predicted"/>
<organism evidence="1 2">
    <name type="scientific">Eumeta variegata</name>
    <name type="common">Bagworm moth</name>
    <name type="synonym">Eumeta japonica</name>
    <dbReference type="NCBI Taxonomy" id="151549"/>
    <lineage>
        <taxon>Eukaryota</taxon>
        <taxon>Metazoa</taxon>
        <taxon>Ecdysozoa</taxon>
        <taxon>Arthropoda</taxon>
        <taxon>Hexapoda</taxon>
        <taxon>Insecta</taxon>
        <taxon>Pterygota</taxon>
        <taxon>Neoptera</taxon>
        <taxon>Endopterygota</taxon>
        <taxon>Lepidoptera</taxon>
        <taxon>Glossata</taxon>
        <taxon>Ditrysia</taxon>
        <taxon>Tineoidea</taxon>
        <taxon>Psychidae</taxon>
        <taxon>Oiketicinae</taxon>
        <taxon>Eumeta</taxon>
    </lineage>
</organism>
<evidence type="ECO:0000313" key="2">
    <source>
        <dbReference type="Proteomes" id="UP000299102"/>
    </source>
</evidence>